<accession>A0ABU6TDB6</accession>
<keyword evidence="3" id="KW-1185">Reference proteome</keyword>
<dbReference type="PANTHER" id="PTHR34427">
    <property type="entry name" value="DUF4283 DOMAIN PROTEIN"/>
    <property type="match status" value="1"/>
</dbReference>
<feature type="region of interest" description="Disordered" evidence="1">
    <location>
        <begin position="1"/>
        <end position="29"/>
    </location>
</feature>
<reference evidence="2 3" key="1">
    <citation type="journal article" date="2023" name="Plants (Basel)">
        <title>Bridging the Gap: Combining Genomics and Transcriptomics Approaches to Understand Stylosanthes scabra, an Orphan Legume from the Brazilian Caatinga.</title>
        <authorList>
            <person name="Ferreira-Neto J.R.C."/>
            <person name="da Silva M.D."/>
            <person name="Binneck E."/>
            <person name="de Melo N.F."/>
            <person name="da Silva R.H."/>
            <person name="de Melo A.L.T.M."/>
            <person name="Pandolfi V."/>
            <person name="Bustamante F.O."/>
            <person name="Brasileiro-Vidal A.C."/>
            <person name="Benko-Iseppon A.M."/>
        </authorList>
    </citation>
    <scope>NUCLEOTIDE SEQUENCE [LARGE SCALE GENOMIC DNA]</scope>
    <source>
        <tissue evidence="2">Leaves</tissue>
    </source>
</reference>
<evidence type="ECO:0000256" key="1">
    <source>
        <dbReference type="SAM" id="MobiDB-lite"/>
    </source>
</evidence>
<evidence type="ECO:0000313" key="2">
    <source>
        <dbReference type="EMBL" id="MED6146519.1"/>
    </source>
</evidence>
<evidence type="ECO:0000313" key="3">
    <source>
        <dbReference type="Proteomes" id="UP001341840"/>
    </source>
</evidence>
<gene>
    <name evidence="2" type="ORF">PIB30_035221</name>
</gene>
<name>A0ABU6TDB6_9FABA</name>
<evidence type="ECO:0008006" key="4">
    <source>
        <dbReference type="Google" id="ProtNLM"/>
    </source>
</evidence>
<organism evidence="2 3">
    <name type="scientific">Stylosanthes scabra</name>
    <dbReference type="NCBI Taxonomy" id="79078"/>
    <lineage>
        <taxon>Eukaryota</taxon>
        <taxon>Viridiplantae</taxon>
        <taxon>Streptophyta</taxon>
        <taxon>Embryophyta</taxon>
        <taxon>Tracheophyta</taxon>
        <taxon>Spermatophyta</taxon>
        <taxon>Magnoliopsida</taxon>
        <taxon>eudicotyledons</taxon>
        <taxon>Gunneridae</taxon>
        <taxon>Pentapetalae</taxon>
        <taxon>rosids</taxon>
        <taxon>fabids</taxon>
        <taxon>Fabales</taxon>
        <taxon>Fabaceae</taxon>
        <taxon>Papilionoideae</taxon>
        <taxon>50 kb inversion clade</taxon>
        <taxon>dalbergioids sensu lato</taxon>
        <taxon>Dalbergieae</taxon>
        <taxon>Pterocarpus clade</taxon>
        <taxon>Stylosanthes</taxon>
    </lineage>
</organism>
<dbReference type="PANTHER" id="PTHR34427:SF5">
    <property type="entry name" value="DUF4283 DOMAIN-CONTAINING PROTEIN"/>
    <property type="match status" value="1"/>
</dbReference>
<dbReference type="EMBL" id="JASCZI010090788">
    <property type="protein sequence ID" value="MED6146519.1"/>
    <property type="molecule type" value="Genomic_DNA"/>
</dbReference>
<proteinExistence type="predicted"/>
<comment type="caution">
    <text evidence="2">The sequence shown here is derived from an EMBL/GenBank/DDBJ whole genome shotgun (WGS) entry which is preliminary data.</text>
</comment>
<feature type="compositionally biased region" description="Basic and acidic residues" evidence="1">
    <location>
        <begin position="10"/>
        <end position="29"/>
    </location>
</feature>
<protein>
    <recommendedName>
        <fullName evidence="4">DUF4283 domain-containing protein</fullName>
    </recommendedName>
</protein>
<dbReference type="Proteomes" id="UP001341840">
    <property type="component" value="Unassembled WGS sequence"/>
</dbReference>
<sequence>MVSKAKYKREHKEAQKQHQTKDDDGELKDQCQVEEKQSFHTHGRSFKNVLLGKQEEDEHVENKEPRLPIVKGNVDVNMLEKLQRSIVRESTFPLNIEQMAPKLFSDWHTLMEVKILGSYKLVLTFDSIENMEEAVQSAFLLNHFGEIRKWNEDESNRSRKAWLDIYGMPLRVWNEDNFQKVAAGWGKVIAIDENSLKELNQLKTEVFVKETNHLEKELDADFVKNAEKSKTCGPNDVEILPFEEIAGNCEKSISTRCIVNDRRSEDLIKETQMTASFGRNMKGPNQHNLEVEGLEVEKFKHSIFSRF</sequence>